<dbReference type="Pfam" id="PF00528">
    <property type="entry name" value="BPD_transp_1"/>
    <property type="match status" value="1"/>
</dbReference>
<keyword evidence="3" id="KW-1003">Cell membrane</keyword>
<sequence>MDANKKAAQKKTVSHVIMMIVLVILLFLFIFPFLLVVINVFKTKADITSNPLALIGEHGFTLANFPEAMKKMNFLTVFGNSLLVTSVSTVLTLLVSSMAAFVIVRNKWKACNILFSGMIASMVIPFQVLMIPLVSLYGGIFGVLNSRTTLILMHVGFSLSMATFMFHGAIHTNIPLELEEAALIDGCTRWQTYWRIVFPLLKPTIATVAIIDAMAFWNDYLLPSLVLGRKELYTIPIATQAFYGTYSTDMGLVMAALLLAMLPILILYLFLQRYIVEGVTSGAVKG</sequence>
<evidence type="ECO:0000256" key="7">
    <source>
        <dbReference type="RuleBase" id="RU363032"/>
    </source>
</evidence>
<dbReference type="CDD" id="cd06261">
    <property type="entry name" value="TM_PBP2"/>
    <property type="match status" value="1"/>
</dbReference>
<dbReference type="PANTHER" id="PTHR43744:SF3">
    <property type="entry name" value="LACTOSE TRANSPORT SYSTEM PERMEASE PROTEIN LACG"/>
    <property type="match status" value="1"/>
</dbReference>
<evidence type="ECO:0000313" key="9">
    <source>
        <dbReference type="EMBL" id="EET62622.1"/>
    </source>
</evidence>
<evidence type="ECO:0000256" key="4">
    <source>
        <dbReference type="ARBA" id="ARBA00022692"/>
    </source>
</evidence>
<evidence type="ECO:0000256" key="1">
    <source>
        <dbReference type="ARBA" id="ARBA00004651"/>
    </source>
</evidence>
<dbReference type="EMBL" id="ACCL02000002">
    <property type="protein sequence ID" value="EET62622.1"/>
    <property type="molecule type" value="Genomic_DNA"/>
</dbReference>
<evidence type="ECO:0000256" key="6">
    <source>
        <dbReference type="ARBA" id="ARBA00023136"/>
    </source>
</evidence>
<dbReference type="PANTHER" id="PTHR43744">
    <property type="entry name" value="ABC TRANSPORTER PERMEASE PROTEIN MG189-RELATED-RELATED"/>
    <property type="match status" value="1"/>
</dbReference>
<protein>
    <submittedName>
        <fullName evidence="9">ABC transporter, permease protein</fullName>
    </submittedName>
</protein>
<evidence type="ECO:0000256" key="3">
    <source>
        <dbReference type="ARBA" id="ARBA00022475"/>
    </source>
</evidence>
<dbReference type="Gene3D" id="1.10.3720.10">
    <property type="entry name" value="MetI-like"/>
    <property type="match status" value="1"/>
</dbReference>
<comment type="similarity">
    <text evidence="7">Belongs to the binding-protein-dependent transport system permease family.</text>
</comment>
<dbReference type="GO" id="GO:0005886">
    <property type="term" value="C:plasma membrane"/>
    <property type="evidence" value="ECO:0007669"/>
    <property type="project" value="UniProtKB-SubCell"/>
</dbReference>
<dbReference type="Proteomes" id="UP000005561">
    <property type="component" value="Unassembled WGS sequence"/>
</dbReference>
<dbReference type="STRING" id="168384.SAMN05660368_02873"/>
<proteinExistence type="inferred from homology"/>
<dbReference type="InterPro" id="IPR035906">
    <property type="entry name" value="MetI-like_sf"/>
</dbReference>
<dbReference type="AlphaFoldDB" id="C6LAL5"/>
<keyword evidence="4 7" id="KW-0812">Transmembrane</keyword>
<reference evidence="9" key="1">
    <citation type="submission" date="2009-07" db="EMBL/GenBank/DDBJ databases">
        <authorList>
            <person name="Weinstock G."/>
            <person name="Sodergren E."/>
            <person name="Clifton S."/>
            <person name="Fulton L."/>
            <person name="Fulton B."/>
            <person name="Courtney L."/>
            <person name="Fronick C."/>
            <person name="Harrison M."/>
            <person name="Strong C."/>
            <person name="Farmer C."/>
            <person name="Delahaunty K."/>
            <person name="Markovic C."/>
            <person name="Hall O."/>
            <person name="Minx P."/>
            <person name="Tomlinson C."/>
            <person name="Mitreva M."/>
            <person name="Nelson J."/>
            <person name="Hou S."/>
            <person name="Wollam A."/>
            <person name="Pepin K.H."/>
            <person name="Johnson M."/>
            <person name="Bhonagiri V."/>
            <person name="Nash W.E."/>
            <person name="Warren W."/>
            <person name="Chinwalla A."/>
            <person name="Mardis E.R."/>
            <person name="Wilson R.K."/>
        </authorList>
    </citation>
    <scope>NUCLEOTIDE SEQUENCE [LARGE SCALE GENOMIC DNA]</scope>
    <source>
        <strain evidence="9">DSM 14469</strain>
    </source>
</reference>
<dbReference type="SUPFAM" id="SSF161098">
    <property type="entry name" value="MetI-like"/>
    <property type="match status" value="1"/>
</dbReference>
<feature type="transmembrane region" description="Helical" evidence="7">
    <location>
        <begin position="12"/>
        <end position="41"/>
    </location>
</feature>
<evidence type="ECO:0000256" key="2">
    <source>
        <dbReference type="ARBA" id="ARBA00022448"/>
    </source>
</evidence>
<feature type="transmembrane region" description="Helical" evidence="7">
    <location>
        <begin position="82"/>
        <end position="104"/>
    </location>
</feature>
<dbReference type="RefSeq" id="WP_006860457.1">
    <property type="nucleotide sequence ID" value="NZ_ACCL02000002.1"/>
</dbReference>
<evidence type="ECO:0000313" key="10">
    <source>
        <dbReference type="Proteomes" id="UP000005561"/>
    </source>
</evidence>
<feature type="transmembrane region" description="Helical" evidence="7">
    <location>
        <begin position="111"/>
        <end position="131"/>
    </location>
</feature>
<feature type="transmembrane region" description="Helical" evidence="7">
    <location>
        <begin position="252"/>
        <end position="271"/>
    </location>
</feature>
<gene>
    <name evidence="9" type="ORF">BRYFOR_05657</name>
</gene>
<dbReference type="GO" id="GO:0055085">
    <property type="term" value="P:transmembrane transport"/>
    <property type="evidence" value="ECO:0007669"/>
    <property type="project" value="InterPro"/>
</dbReference>
<feature type="transmembrane region" description="Helical" evidence="7">
    <location>
        <begin position="193"/>
        <end position="217"/>
    </location>
</feature>
<evidence type="ECO:0000259" key="8">
    <source>
        <dbReference type="PROSITE" id="PS50928"/>
    </source>
</evidence>
<accession>C6LAL5</accession>
<evidence type="ECO:0000256" key="5">
    <source>
        <dbReference type="ARBA" id="ARBA00022989"/>
    </source>
</evidence>
<feature type="transmembrane region" description="Helical" evidence="7">
    <location>
        <begin position="151"/>
        <end position="172"/>
    </location>
</feature>
<dbReference type="PROSITE" id="PS50928">
    <property type="entry name" value="ABC_TM1"/>
    <property type="match status" value="1"/>
</dbReference>
<comment type="subcellular location">
    <subcellularLocation>
        <location evidence="1 7">Cell membrane</location>
        <topology evidence="1 7">Multi-pass membrane protein</topology>
    </subcellularLocation>
</comment>
<organism evidence="9 10">
    <name type="scientific">Marvinbryantia formatexigens DSM 14469</name>
    <dbReference type="NCBI Taxonomy" id="478749"/>
    <lineage>
        <taxon>Bacteria</taxon>
        <taxon>Bacillati</taxon>
        <taxon>Bacillota</taxon>
        <taxon>Clostridia</taxon>
        <taxon>Lachnospirales</taxon>
        <taxon>Lachnospiraceae</taxon>
        <taxon>Marvinbryantia</taxon>
    </lineage>
</organism>
<name>C6LAL5_9FIRM</name>
<keyword evidence="5 7" id="KW-1133">Transmembrane helix</keyword>
<dbReference type="InterPro" id="IPR000515">
    <property type="entry name" value="MetI-like"/>
</dbReference>
<feature type="domain" description="ABC transmembrane type-1" evidence="8">
    <location>
        <begin position="78"/>
        <end position="271"/>
    </location>
</feature>
<keyword evidence="6 7" id="KW-0472">Membrane</keyword>
<dbReference type="eggNOG" id="COG0395">
    <property type="taxonomic scope" value="Bacteria"/>
</dbReference>
<keyword evidence="10" id="KW-1185">Reference proteome</keyword>
<keyword evidence="2 7" id="KW-0813">Transport</keyword>
<comment type="caution">
    <text evidence="9">The sequence shown here is derived from an EMBL/GenBank/DDBJ whole genome shotgun (WGS) entry which is preliminary data.</text>
</comment>